<dbReference type="RefSeq" id="WP_150060773.1">
    <property type="nucleotide sequence ID" value="NZ_JACHII010000001.1"/>
</dbReference>
<dbReference type="SUPFAM" id="SSF56112">
    <property type="entry name" value="Protein kinase-like (PK-like)"/>
    <property type="match status" value="1"/>
</dbReference>
<keyword evidence="2" id="KW-1133">Transmembrane helix</keyword>
<dbReference type="GO" id="GO:0005524">
    <property type="term" value="F:ATP binding"/>
    <property type="evidence" value="ECO:0007669"/>
    <property type="project" value="InterPro"/>
</dbReference>
<proteinExistence type="predicted"/>
<dbReference type="PROSITE" id="PS50011">
    <property type="entry name" value="PROTEIN_KINASE_DOM"/>
    <property type="match status" value="1"/>
</dbReference>
<keyword evidence="2" id="KW-0812">Transmembrane</keyword>
<accession>A0A5M6IH63</accession>
<keyword evidence="2" id="KW-0472">Membrane</keyword>
<feature type="domain" description="Protein kinase" evidence="3">
    <location>
        <begin position="1"/>
        <end position="295"/>
    </location>
</feature>
<dbReference type="InterPro" id="IPR000719">
    <property type="entry name" value="Prot_kinase_dom"/>
</dbReference>
<evidence type="ECO:0000313" key="5">
    <source>
        <dbReference type="Proteomes" id="UP000324065"/>
    </source>
</evidence>
<gene>
    <name evidence="4" type="ORF">F1188_02470</name>
</gene>
<dbReference type="GO" id="GO:0004672">
    <property type="term" value="F:protein kinase activity"/>
    <property type="evidence" value="ECO:0007669"/>
    <property type="project" value="InterPro"/>
</dbReference>
<evidence type="ECO:0000313" key="4">
    <source>
        <dbReference type="EMBL" id="KAA5607640.1"/>
    </source>
</evidence>
<dbReference type="AlphaFoldDB" id="A0A5M6IH63"/>
<evidence type="ECO:0000256" key="2">
    <source>
        <dbReference type="SAM" id="Phobius"/>
    </source>
</evidence>
<dbReference type="Gene3D" id="1.10.510.10">
    <property type="entry name" value="Transferase(Phosphotransferase) domain 1"/>
    <property type="match status" value="1"/>
</dbReference>
<keyword evidence="5" id="KW-1185">Reference proteome</keyword>
<dbReference type="Proteomes" id="UP000324065">
    <property type="component" value="Unassembled WGS sequence"/>
</dbReference>
<comment type="caution">
    <text evidence="4">The sequence shown here is derived from an EMBL/GenBank/DDBJ whole genome shotgun (WGS) entry which is preliminary data.</text>
</comment>
<dbReference type="SMART" id="SM00220">
    <property type="entry name" value="S_TKc"/>
    <property type="match status" value="1"/>
</dbReference>
<reference evidence="4 5" key="1">
    <citation type="submission" date="2019-09" db="EMBL/GenBank/DDBJ databases">
        <title>Genome sequence of Roseospira marina, one of the more divergent members of the non-sulfur purple photosynthetic bacterial family, the Rhodospirillaceae.</title>
        <authorList>
            <person name="Meyer T."/>
            <person name="Kyndt J."/>
        </authorList>
    </citation>
    <scope>NUCLEOTIDE SEQUENCE [LARGE SCALE GENOMIC DNA]</scope>
    <source>
        <strain evidence="4 5">DSM 15113</strain>
    </source>
</reference>
<evidence type="ECO:0000259" key="3">
    <source>
        <dbReference type="PROSITE" id="PS50011"/>
    </source>
</evidence>
<dbReference type="InterPro" id="IPR011009">
    <property type="entry name" value="Kinase-like_dom_sf"/>
</dbReference>
<organism evidence="4 5">
    <name type="scientific">Roseospira marina</name>
    <dbReference type="NCBI Taxonomy" id="140057"/>
    <lineage>
        <taxon>Bacteria</taxon>
        <taxon>Pseudomonadati</taxon>
        <taxon>Pseudomonadota</taxon>
        <taxon>Alphaproteobacteria</taxon>
        <taxon>Rhodospirillales</taxon>
        <taxon>Rhodospirillaceae</taxon>
        <taxon>Roseospira</taxon>
    </lineage>
</organism>
<name>A0A5M6IH63_9PROT</name>
<dbReference type="OrthoDB" id="7166208at2"/>
<keyword evidence="4" id="KW-0418">Kinase</keyword>
<evidence type="ECO:0000256" key="1">
    <source>
        <dbReference type="SAM" id="MobiDB-lite"/>
    </source>
</evidence>
<sequence length="692" mass="76369">MAVTARTNGGAAGRANSPGGADPAAATGPAVMLRDRFAIYYQSPMPDLDMPNAKAFAAEDRRQRGRPMFALVVTGILPPRLHVMKHLKGVRSAGVIPLVEWGPVDWPPMEAVRLALIYEQPLGGRVMESMTDVITANQDHQFAKTVLRPLSVALGELNNHGVNHRAIRPTNLFYADAAGTRIVMGDCATSPVGLDQPVVCETIESGMCQPEGRGAGNFSDDYYALGVCAVMLLIGRDPTAGLDDAEIVKRKLNQGTYATLVSDQRVPLNMIEVLRGLLADDTSQRWDFEQLDLWFNGRRMSPVQARPLRRAQRAFVFMNQEFLSTRHLAHEMATHWDKAAPIVLEGKLEIWLRRGLDDNQLADQVAMAIRNATAASERSRRSLNDLALANVLIVMDPDAPIRFREVRAHMDGFGGVLSAQLARGQDTRSITDVILAEIPKMWLGVRESFSPEYVQLDGTFKELREFLLDGANKGAGLERCLYEMNDSQPCLSPLFEKELVLTIRDVLPALDRIGTRMDGKTNPLDRHLVAFVAARFPKEIGPQLLALNESDPKRSTLGMLSLLAVLQWRLGPEVVHGLCSWVGGLMGPIINSYQSRERRRALEQEIPRLVRKGSLPELYNFVDNADERKADFDEFQRARADWAMAQQQIHNLESGQVGADETAERMGQKAAATGAVGVAILSVGLVLVSYLM</sequence>
<dbReference type="EMBL" id="VWPJ01000001">
    <property type="protein sequence ID" value="KAA5607640.1"/>
    <property type="molecule type" value="Genomic_DNA"/>
</dbReference>
<protein>
    <submittedName>
        <fullName evidence="4">Protein kinase family protein</fullName>
    </submittedName>
</protein>
<feature type="transmembrane region" description="Helical" evidence="2">
    <location>
        <begin position="670"/>
        <end position="691"/>
    </location>
</feature>
<keyword evidence="4" id="KW-0808">Transferase</keyword>
<feature type="region of interest" description="Disordered" evidence="1">
    <location>
        <begin position="1"/>
        <end position="26"/>
    </location>
</feature>